<dbReference type="GO" id="GO:0005886">
    <property type="term" value="C:plasma membrane"/>
    <property type="evidence" value="ECO:0007669"/>
    <property type="project" value="TreeGrafter"/>
</dbReference>
<dbReference type="InterPro" id="IPR003439">
    <property type="entry name" value="ABC_transporter-like_ATP-bd"/>
</dbReference>
<dbReference type="InterPro" id="IPR027417">
    <property type="entry name" value="P-loop_NTPase"/>
</dbReference>
<evidence type="ECO:0000256" key="1">
    <source>
        <dbReference type="ARBA" id="ARBA00022448"/>
    </source>
</evidence>
<organism evidence="6 7">
    <name type="scientific">Herbaspirillum aquaticum</name>
    <dbReference type="NCBI Taxonomy" id="568783"/>
    <lineage>
        <taxon>Bacteria</taxon>
        <taxon>Pseudomonadati</taxon>
        <taxon>Pseudomonadota</taxon>
        <taxon>Betaproteobacteria</taxon>
        <taxon>Burkholderiales</taxon>
        <taxon>Oxalobacteraceae</taxon>
        <taxon>Herbaspirillum</taxon>
    </lineage>
</organism>
<evidence type="ECO:0000313" key="6">
    <source>
        <dbReference type="EMBL" id="OWY32539.1"/>
    </source>
</evidence>
<dbReference type="PANTHER" id="PTHR24220">
    <property type="entry name" value="IMPORT ATP-BINDING PROTEIN"/>
    <property type="match status" value="1"/>
</dbReference>
<dbReference type="GO" id="GO:0016887">
    <property type="term" value="F:ATP hydrolysis activity"/>
    <property type="evidence" value="ECO:0007669"/>
    <property type="project" value="InterPro"/>
</dbReference>
<keyword evidence="2" id="KW-0472">Membrane</keyword>
<keyword evidence="1" id="KW-0813">Transport</keyword>
<evidence type="ECO:0000256" key="4">
    <source>
        <dbReference type="ARBA" id="ARBA00022840"/>
    </source>
</evidence>
<evidence type="ECO:0000313" key="7">
    <source>
        <dbReference type="Proteomes" id="UP000214747"/>
    </source>
</evidence>
<evidence type="ECO:0000256" key="2">
    <source>
        <dbReference type="ARBA" id="ARBA00022475"/>
    </source>
</evidence>
<reference evidence="6 7" key="1">
    <citation type="journal article" date="2010" name="Int. J. Syst. Evol. Microbiol.">
        <title>Reclassification of Herbaspirillum putei as a later heterotypic synonym of Herbaspirillum huttiense, with the description of H. huttiense subsp. huttiense subsp. nov. and H. huttiense subsp. putei subsp. nov., comb. nov., and description of Herbaspirillum aquaticum sp. nov.</title>
        <authorList>
            <person name="Dobritsa A.P."/>
            <person name="Reddy M.C."/>
            <person name="Samadpour M."/>
        </authorList>
    </citation>
    <scope>NUCLEOTIDE SEQUENCE [LARGE SCALE GENOMIC DNA]</scope>
    <source>
        <strain evidence="6 7">IEH 4430</strain>
    </source>
</reference>
<dbReference type="InterPro" id="IPR015854">
    <property type="entry name" value="ABC_transpr_LolD-like"/>
</dbReference>
<dbReference type="PROSITE" id="PS50893">
    <property type="entry name" value="ABC_TRANSPORTER_2"/>
    <property type="match status" value="1"/>
</dbReference>
<dbReference type="InterPro" id="IPR003593">
    <property type="entry name" value="AAA+_ATPase"/>
</dbReference>
<protein>
    <submittedName>
        <fullName evidence="6">Methionine ABC transporter ATP-binding protein</fullName>
    </submittedName>
</protein>
<keyword evidence="7" id="KW-1185">Reference proteome</keyword>
<keyword evidence="3" id="KW-0547">Nucleotide-binding</keyword>
<evidence type="ECO:0000259" key="5">
    <source>
        <dbReference type="PROSITE" id="PS50893"/>
    </source>
</evidence>
<dbReference type="Proteomes" id="UP000214747">
    <property type="component" value="Unassembled WGS sequence"/>
</dbReference>
<feature type="domain" description="ABC transporter" evidence="5">
    <location>
        <begin position="13"/>
        <end position="244"/>
    </location>
</feature>
<dbReference type="GO" id="GO:0005524">
    <property type="term" value="F:ATP binding"/>
    <property type="evidence" value="ECO:0007669"/>
    <property type="project" value="UniProtKB-KW"/>
</dbReference>
<accession>A0A225SNG7</accession>
<sequence length="244" mass="26551">MTLPERPSPAAAIAMRELRFTWPGQTHPALALPHFQVAAGEHVFVSGPSGSGKSTLLAAIGGIVVPQAGTVEVLGQPLHSLSAARRDRFRVDHIGFIFQQFNLLPYLSILDNVLLPCQFSTYRRQRAGQQGGDLKDIAQSLLAALDLAPALWTRPVTQLSIGQQQRVAAARSLIGRPEIIVADEPTSALDSDRQQAFLNLLQRECAQSGAALVFVSHDQRLAERFDRRIALEQLNQAARPEDAA</sequence>
<proteinExistence type="predicted"/>
<dbReference type="InterPro" id="IPR017911">
    <property type="entry name" value="MacB-like_ATP-bd"/>
</dbReference>
<comment type="caution">
    <text evidence="6">The sequence shown here is derived from an EMBL/GenBank/DDBJ whole genome shotgun (WGS) entry which is preliminary data.</text>
</comment>
<dbReference type="EMBL" id="NJGV01000025">
    <property type="protein sequence ID" value="OWY32539.1"/>
    <property type="molecule type" value="Genomic_DNA"/>
</dbReference>
<dbReference type="SMART" id="SM00382">
    <property type="entry name" value="AAA"/>
    <property type="match status" value="1"/>
</dbReference>
<dbReference type="PANTHER" id="PTHR24220:SF611">
    <property type="entry name" value="ATP-BINDING COMPONENT OF ABC TRANSPORTER-RELATED"/>
    <property type="match status" value="1"/>
</dbReference>
<dbReference type="SUPFAM" id="SSF52540">
    <property type="entry name" value="P-loop containing nucleoside triphosphate hydrolases"/>
    <property type="match status" value="1"/>
</dbReference>
<dbReference type="RefSeq" id="WP_088757018.1">
    <property type="nucleotide sequence ID" value="NZ_NJGV01000025.1"/>
</dbReference>
<keyword evidence="2" id="KW-1003">Cell membrane</keyword>
<gene>
    <name evidence="6" type="ORF">CEJ45_21065</name>
</gene>
<dbReference type="GO" id="GO:0022857">
    <property type="term" value="F:transmembrane transporter activity"/>
    <property type="evidence" value="ECO:0007669"/>
    <property type="project" value="TreeGrafter"/>
</dbReference>
<evidence type="ECO:0000256" key="3">
    <source>
        <dbReference type="ARBA" id="ARBA00022741"/>
    </source>
</evidence>
<dbReference type="CDD" id="cd03255">
    <property type="entry name" value="ABC_MJ0796_LolCDE_FtsE"/>
    <property type="match status" value="1"/>
</dbReference>
<name>A0A225SNG7_9BURK</name>
<dbReference type="Gene3D" id="3.40.50.300">
    <property type="entry name" value="P-loop containing nucleotide triphosphate hydrolases"/>
    <property type="match status" value="1"/>
</dbReference>
<keyword evidence="4 6" id="KW-0067">ATP-binding</keyword>
<dbReference type="Pfam" id="PF00005">
    <property type="entry name" value="ABC_tran"/>
    <property type="match status" value="1"/>
</dbReference>
<dbReference type="AlphaFoldDB" id="A0A225SNG7"/>